<evidence type="ECO:0000256" key="1">
    <source>
        <dbReference type="ARBA" id="ARBA00022737"/>
    </source>
</evidence>
<protein>
    <submittedName>
        <fullName evidence="4">Ankyrin repeat domain-containing protein</fullName>
    </submittedName>
</protein>
<dbReference type="EMBL" id="JAUOPB010000010">
    <property type="protein sequence ID" value="MDO6423667.1"/>
    <property type="molecule type" value="Genomic_DNA"/>
</dbReference>
<dbReference type="RefSeq" id="WP_303493262.1">
    <property type="nucleotide sequence ID" value="NZ_JAUOPB010000010.1"/>
</dbReference>
<dbReference type="SUPFAM" id="SSF82185">
    <property type="entry name" value="Histone H3 K4-specific methyltransferase SET7/9 N-terminal domain"/>
    <property type="match status" value="1"/>
</dbReference>
<proteinExistence type="predicted"/>
<gene>
    <name evidence="4" type="ORF">Q4521_14385</name>
</gene>
<reference evidence="4" key="1">
    <citation type="submission" date="2023-07" db="EMBL/GenBank/DDBJ databases">
        <title>Genome content predicts the carbon catabolic preferences of heterotrophic bacteria.</title>
        <authorList>
            <person name="Gralka M."/>
        </authorList>
    </citation>
    <scope>NUCLEOTIDE SEQUENCE</scope>
    <source>
        <strain evidence="4">I3M17_2</strain>
    </source>
</reference>
<name>A0AAW7X9X7_9GAMM</name>
<dbReference type="PROSITE" id="PS50297">
    <property type="entry name" value="ANK_REP_REGION"/>
    <property type="match status" value="1"/>
</dbReference>
<evidence type="ECO:0000313" key="5">
    <source>
        <dbReference type="Proteomes" id="UP001169760"/>
    </source>
</evidence>
<dbReference type="PANTHER" id="PTHR24126">
    <property type="entry name" value="ANKYRIN REPEAT, PH AND SEC7 DOMAIN CONTAINING PROTEIN SECG-RELATED"/>
    <property type="match status" value="1"/>
</dbReference>
<dbReference type="AlphaFoldDB" id="A0AAW7X9X7"/>
<dbReference type="Pfam" id="PF13637">
    <property type="entry name" value="Ank_4"/>
    <property type="match status" value="1"/>
</dbReference>
<dbReference type="PROSITE" id="PS50088">
    <property type="entry name" value="ANK_REPEAT"/>
    <property type="match status" value="1"/>
</dbReference>
<dbReference type="Gene3D" id="1.25.40.20">
    <property type="entry name" value="Ankyrin repeat-containing domain"/>
    <property type="match status" value="2"/>
</dbReference>
<sequence>MSVYSECVSTNVTILKNNLTKALDAVKHSPSVTDIFSHLDIKSCTHLEGVLELFEMSFDANRKGLTNIGYSRGDDDNSIHLWPVLAPFVEEGCELIMEHDGERETVRFSNGGFSITPDDEEEYFEEDGCSVENEHEENCEEGLGYDRAKQAPNLEDLLDQLLEDFVKGDLDSSSMKRRIIENKIAVRTDNEGCTALLLILKWISDANGEKFLSLYPKIKEIVYVLLESGVNVNQQSEDGETALYYALAGERWDIVEELVARGAILVNCKEYNLIELVAKKASIKVLDFIRAKLGVFKRNQTRCLVLACGNDRNGSDTQQRAEFVRYFIEDLGLKVNSVVKTSVRVHDIACKNITPLIAAAVAGNYYVAEYLIGAGADVNMKDASGNLALHYCAGPVSDRDSRSRLRSNNLELVKLIATKQCINLKNNQGKSPYMLALKINKPAIDHFNSLLAVAGVNLPTEINDEFSGCVKLTPREGLAYSVNYVSGKLHGEQLFFHSENNPFVAISYENGNPHGEYRVWHRSGAILLQSQFLKGKPVGEAAFYSEEGQLIKKLNFDEAGELHGRQLIMNGANEMAVDATYRHGYLHGKVFFKNTKEEKVLIDDEYAYNFPSSVPIDIEALKEGRVSGATLGAARTDLLFVVTMKGLLNFGDTLFFHKPAKLSAFIKKTQLESIH</sequence>
<organism evidence="4 5">
    <name type="scientific">Saccharophagus degradans</name>
    <dbReference type="NCBI Taxonomy" id="86304"/>
    <lineage>
        <taxon>Bacteria</taxon>
        <taxon>Pseudomonadati</taxon>
        <taxon>Pseudomonadota</taxon>
        <taxon>Gammaproteobacteria</taxon>
        <taxon>Cellvibrionales</taxon>
        <taxon>Cellvibrionaceae</taxon>
        <taxon>Saccharophagus</taxon>
    </lineage>
</organism>
<dbReference type="SMART" id="SM00248">
    <property type="entry name" value="ANK"/>
    <property type="match status" value="4"/>
</dbReference>
<accession>A0AAW7X9X7</accession>
<evidence type="ECO:0000256" key="3">
    <source>
        <dbReference type="PROSITE-ProRule" id="PRU00023"/>
    </source>
</evidence>
<evidence type="ECO:0000313" key="4">
    <source>
        <dbReference type="EMBL" id="MDO6423667.1"/>
    </source>
</evidence>
<dbReference type="InterPro" id="IPR036770">
    <property type="entry name" value="Ankyrin_rpt-contain_sf"/>
</dbReference>
<dbReference type="InterPro" id="IPR002110">
    <property type="entry name" value="Ankyrin_rpt"/>
</dbReference>
<dbReference type="SUPFAM" id="SSF48403">
    <property type="entry name" value="Ankyrin repeat"/>
    <property type="match status" value="1"/>
</dbReference>
<feature type="repeat" description="ANK" evidence="3">
    <location>
        <begin position="351"/>
        <end position="383"/>
    </location>
</feature>
<evidence type="ECO:0000256" key="2">
    <source>
        <dbReference type="ARBA" id="ARBA00023043"/>
    </source>
</evidence>
<dbReference type="Gene3D" id="2.20.110.10">
    <property type="entry name" value="Histone H3 K4-specific methyltransferase SET7/9 N-terminal domain"/>
    <property type="match status" value="1"/>
</dbReference>
<keyword evidence="2 3" id="KW-0040">ANK repeat</keyword>
<keyword evidence="1" id="KW-0677">Repeat</keyword>
<comment type="caution">
    <text evidence="4">The sequence shown here is derived from an EMBL/GenBank/DDBJ whole genome shotgun (WGS) entry which is preliminary data.</text>
</comment>
<dbReference type="Proteomes" id="UP001169760">
    <property type="component" value="Unassembled WGS sequence"/>
</dbReference>